<evidence type="ECO:0000256" key="2">
    <source>
        <dbReference type="ARBA" id="ARBA00022490"/>
    </source>
</evidence>
<dbReference type="PROSITE" id="PS51194">
    <property type="entry name" value="HELICASE_CTER"/>
    <property type="match status" value="1"/>
</dbReference>
<dbReference type="RefSeq" id="XP_014671078.1">
    <property type="nucleotide sequence ID" value="XM_014815592.1"/>
</dbReference>
<evidence type="ECO:0000256" key="6">
    <source>
        <dbReference type="ARBA" id="ARBA00022840"/>
    </source>
</evidence>
<evidence type="ECO:0000256" key="1">
    <source>
        <dbReference type="ARBA" id="ARBA00004496"/>
    </source>
</evidence>
<keyword evidence="4" id="KW-0378">Hydrolase</keyword>
<dbReference type="PANTHER" id="PTHR12131:SF1">
    <property type="entry name" value="ATP-DEPENDENT RNA HELICASE SUPV3L1, MITOCHONDRIAL-RELATED"/>
    <property type="match status" value="1"/>
</dbReference>
<reference evidence="13" key="1">
    <citation type="submission" date="2025-08" db="UniProtKB">
        <authorList>
            <consortium name="RefSeq"/>
        </authorList>
    </citation>
    <scope>IDENTIFICATION</scope>
</reference>
<dbReference type="SMART" id="SM01142">
    <property type="entry name" value="DSHCT"/>
    <property type="match status" value="1"/>
</dbReference>
<dbReference type="Pfam" id="PF08148">
    <property type="entry name" value="DSHCT"/>
    <property type="match status" value="1"/>
</dbReference>
<comment type="catalytic activity">
    <reaction evidence="8">
        <text>ATP + H2O = ADP + phosphate + H(+)</text>
        <dbReference type="Rhea" id="RHEA:13065"/>
        <dbReference type="ChEBI" id="CHEBI:15377"/>
        <dbReference type="ChEBI" id="CHEBI:15378"/>
        <dbReference type="ChEBI" id="CHEBI:30616"/>
        <dbReference type="ChEBI" id="CHEBI:43474"/>
        <dbReference type="ChEBI" id="CHEBI:456216"/>
        <dbReference type="EC" id="3.6.4.13"/>
    </reaction>
</comment>
<comment type="subcellular location">
    <subcellularLocation>
        <location evidence="1">Cytoplasm</location>
    </subcellularLocation>
</comment>
<evidence type="ECO:0000256" key="3">
    <source>
        <dbReference type="ARBA" id="ARBA00022741"/>
    </source>
</evidence>
<dbReference type="Proteomes" id="UP000695022">
    <property type="component" value="Unplaced"/>
</dbReference>
<evidence type="ECO:0000313" key="12">
    <source>
        <dbReference type="Proteomes" id="UP000695022"/>
    </source>
</evidence>
<name>A0ABM1EFV7_PRICU</name>
<keyword evidence="2" id="KW-0963">Cytoplasm</keyword>
<proteinExistence type="predicted"/>
<dbReference type="Pfam" id="PF17911">
    <property type="entry name" value="Ski2_N"/>
    <property type="match status" value="1"/>
</dbReference>
<dbReference type="Pfam" id="PF00270">
    <property type="entry name" value="DEAD"/>
    <property type="match status" value="1"/>
</dbReference>
<evidence type="ECO:0000259" key="11">
    <source>
        <dbReference type="PROSITE" id="PS51194"/>
    </source>
</evidence>
<evidence type="ECO:0000256" key="8">
    <source>
        <dbReference type="ARBA" id="ARBA00047984"/>
    </source>
</evidence>
<feature type="region of interest" description="Disordered" evidence="9">
    <location>
        <begin position="88"/>
        <end position="121"/>
    </location>
</feature>
<feature type="domain" description="Helicase ATP-binding" evidence="10">
    <location>
        <begin position="312"/>
        <end position="468"/>
    </location>
</feature>
<feature type="compositionally biased region" description="Basic and acidic residues" evidence="9">
    <location>
        <begin position="89"/>
        <end position="101"/>
    </location>
</feature>
<evidence type="ECO:0000256" key="7">
    <source>
        <dbReference type="ARBA" id="ARBA00022884"/>
    </source>
</evidence>
<dbReference type="Pfam" id="PF21408">
    <property type="entry name" value="MTR4-like_stalk"/>
    <property type="match status" value="1"/>
</dbReference>
<keyword evidence="3" id="KW-0547">Nucleotide-binding</keyword>
<dbReference type="InterPro" id="IPR011545">
    <property type="entry name" value="DEAD/DEAH_box_helicase_dom"/>
</dbReference>
<dbReference type="GeneID" id="106811870"/>
<keyword evidence="7" id="KW-0694">RNA-binding</keyword>
<dbReference type="InterPro" id="IPR027417">
    <property type="entry name" value="P-loop_NTPase"/>
</dbReference>
<organism evidence="12 13">
    <name type="scientific">Priapulus caudatus</name>
    <name type="common">Priapulid worm</name>
    <dbReference type="NCBI Taxonomy" id="37621"/>
    <lineage>
        <taxon>Eukaryota</taxon>
        <taxon>Metazoa</taxon>
        <taxon>Ecdysozoa</taxon>
        <taxon>Scalidophora</taxon>
        <taxon>Priapulida</taxon>
        <taxon>Priapulimorpha</taxon>
        <taxon>Priapulimorphida</taxon>
        <taxon>Priapulidae</taxon>
        <taxon>Priapulus</taxon>
    </lineage>
</organism>
<evidence type="ECO:0000256" key="4">
    <source>
        <dbReference type="ARBA" id="ARBA00022801"/>
    </source>
</evidence>
<dbReference type="InterPro" id="IPR050699">
    <property type="entry name" value="RNA-DNA_Helicase"/>
</dbReference>
<dbReference type="Pfam" id="PF00271">
    <property type="entry name" value="Helicase_C"/>
    <property type="match status" value="1"/>
</dbReference>
<dbReference type="SMART" id="SM00490">
    <property type="entry name" value="HELICc"/>
    <property type="match status" value="1"/>
</dbReference>
<dbReference type="InterPro" id="IPR012961">
    <property type="entry name" value="Ski2/MTR4_C"/>
</dbReference>
<sequence>MASELPSSLSTSTKSKAPFELPPVLIDLETRLEQYLKSPEKLLIHDFRRSQRFIQRVPDPAALLVVDLPAVPTTIKVTRDPTTGQLLSYKEDAVGREDETSKNSTSMRRAPGPLDEAVRGSSSNFPFWPGGMDEPSASMVAHSDGLQELDFENGLLSTPPGFSQGMSFNVENPPDKITEALPKPSKKNIFNVVDVLGGGDDDTWLSDEEQWEEDEQGLQAYSQKLKSMKQEEDQLELNKTAKIHRSDSLERLTKVSDRPAKMPPPTAAPTIPREEWAVWVDISTPVEDFFKKIPDLAYKWPFELDIFQKQAILHLENHESVFVAAHTSAGKTVVAEYAIALSAKHMTRTIYTSPIKALSNQKFRDFKQTFGDVGLLTGDVQIRPEAHCLIMTTEILRSMLYNGADTIRDLEWVIFDEVHYINDSERGVVWEEVLIMLPDHCNIILLSATVPNTMEFAEWVGRTKKKKVYVISTLKRPIPLEHFIYTGNSTKTSNEMFLLVDANKNFLSTGYQKAVDAKKARASKSSTQFGAKGTRQGNTKQDKGVWLSIVDMLGKKNQLPVVAFTFSKKRCDENASQLSSLDLLTAAGKSEVHVFFQRCISRLKGTDKELPQVIHMQDLLKRGVGVHHSGILPIIKEVIEMLFQRGLVKLLFATETFAMGVNMPARTVIFDSLRKHDGTNFRDLLPGEYIQMAGRAGRRGLDTTGTVIMLCKGDVPELSDLHKIILGKPTKLESQFRLTYSMILNLLRIEALRVEDMMKRSFSEFHTQKDVARHKAELEKLKVYLDDMKPIECQYCDDSLEQFYTACKKYVEMRNHLQDVSMSHPQMVKALATGRILVIHLGKQQQQLGLLLKVTSGRNEKKFATLVLTQKDEEICDKRKSNASKDASHVMDSFSVDLITDTGLFLPENGYGHAVVELVAADIVAVTTKTIKVAADKVIDDFNKRQLFRFKNDPPSQSASLATQELLRLTETNLQGLTALHPVNDLGIRDIDLVEQFMEFSEMKAPLKDHRCLLCPQFSQHFEQMKSNMKVKEEIMKVKYLMSDESLQLLPEYSQRKEVLEVLRYVDDNCAVQLKGRVACEIANNELVITELVFENVFSDRPPAEIAALLSCMVFQQKHCSEPNLSPTLSTGIEKIKSVAESIGKVQKQCGLTEPVEDYVARLNFGLVEVTHEWAKGVPFAEITRLTDVTEGIVVRTIQRLNETLRDVRNAARLVGDPVLCQKMEEASSLIKRDIVFAASLYTQ</sequence>
<protein>
    <submittedName>
        <fullName evidence="13">Helicase SKI2W-like</fullName>
    </submittedName>
</protein>
<evidence type="ECO:0000256" key="9">
    <source>
        <dbReference type="SAM" id="MobiDB-lite"/>
    </source>
</evidence>
<dbReference type="InterPro" id="IPR025696">
    <property type="entry name" value="Beta-barrel_MTR4"/>
</dbReference>
<dbReference type="PIRSF" id="PIRSF005198">
    <property type="entry name" value="Antiviral_helicase_SKI2"/>
    <property type="match status" value="1"/>
</dbReference>
<dbReference type="InterPro" id="IPR016438">
    <property type="entry name" value="SKI2-like"/>
</dbReference>
<evidence type="ECO:0000259" key="10">
    <source>
        <dbReference type="PROSITE" id="PS51192"/>
    </source>
</evidence>
<dbReference type="SMART" id="SM00487">
    <property type="entry name" value="DEXDc"/>
    <property type="match status" value="1"/>
</dbReference>
<dbReference type="Gene3D" id="3.40.50.300">
    <property type="entry name" value="P-loop containing nucleotide triphosphate hydrolases"/>
    <property type="match status" value="2"/>
</dbReference>
<gene>
    <name evidence="13" type="primary">LOC106811870</name>
</gene>
<dbReference type="InterPro" id="IPR001650">
    <property type="entry name" value="Helicase_C-like"/>
</dbReference>
<dbReference type="Gene3D" id="1.10.3380.30">
    <property type="match status" value="2"/>
</dbReference>
<evidence type="ECO:0000313" key="13">
    <source>
        <dbReference type="RefSeq" id="XP_014671078.1"/>
    </source>
</evidence>
<feature type="domain" description="Helicase C-terminal" evidence="11">
    <location>
        <begin position="580"/>
        <end position="747"/>
    </location>
</feature>
<dbReference type="InterPro" id="IPR014001">
    <property type="entry name" value="Helicase_ATP-bd"/>
</dbReference>
<dbReference type="Pfam" id="PF13234">
    <property type="entry name" value="MTR4_beta-barrel"/>
    <property type="match status" value="1"/>
</dbReference>
<keyword evidence="5" id="KW-0347">Helicase</keyword>
<accession>A0ABM1EFV7</accession>
<dbReference type="PROSITE" id="PS51192">
    <property type="entry name" value="HELICASE_ATP_BIND_1"/>
    <property type="match status" value="1"/>
</dbReference>
<dbReference type="PANTHER" id="PTHR12131">
    <property type="entry name" value="ATP-DEPENDENT RNA AND DNA HELICASE"/>
    <property type="match status" value="1"/>
</dbReference>
<dbReference type="SUPFAM" id="SSF52540">
    <property type="entry name" value="P-loop containing nucleoside triphosphate hydrolases"/>
    <property type="match status" value="1"/>
</dbReference>
<dbReference type="InterPro" id="IPR048392">
    <property type="entry name" value="MTR4-like_stalk"/>
</dbReference>
<keyword evidence="12" id="KW-1185">Reference proteome</keyword>
<dbReference type="InterPro" id="IPR040801">
    <property type="entry name" value="Ski2_N"/>
</dbReference>
<keyword evidence="6" id="KW-0067">ATP-binding</keyword>
<evidence type="ECO:0000256" key="5">
    <source>
        <dbReference type="ARBA" id="ARBA00022806"/>
    </source>
</evidence>
<dbReference type="CDD" id="cd18795">
    <property type="entry name" value="SF2_C_Ski2"/>
    <property type="match status" value="1"/>
</dbReference>